<evidence type="ECO:0000256" key="1">
    <source>
        <dbReference type="SAM" id="SignalP"/>
    </source>
</evidence>
<protein>
    <recommendedName>
        <fullName evidence="4">Heparinase II N-terminal domain-containing protein</fullName>
    </recommendedName>
</protein>
<dbReference type="AlphaFoldDB" id="A0A6C2TWN6"/>
<evidence type="ECO:0008006" key="4">
    <source>
        <dbReference type="Google" id="ProtNLM"/>
    </source>
</evidence>
<dbReference type="PANTHER" id="PTHR38045:SF1">
    <property type="entry name" value="HEPARINASE II_III-LIKE PROTEIN"/>
    <property type="match status" value="1"/>
</dbReference>
<keyword evidence="1" id="KW-0732">Signal</keyword>
<feature type="signal peptide" evidence="1">
    <location>
        <begin position="1"/>
        <end position="19"/>
    </location>
</feature>
<organism evidence="2 3">
    <name type="scientific">Pontiella desulfatans</name>
    <dbReference type="NCBI Taxonomy" id="2750659"/>
    <lineage>
        <taxon>Bacteria</taxon>
        <taxon>Pseudomonadati</taxon>
        <taxon>Kiritimatiellota</taxon>
        <taxon>Kiritimatiellia</taxon>
        <taxon>Kiritimatiellales</taxon>
        <taxon>Pontiellaceae</taxon>
        <taxon>Pontiella</taxon>
    </lineage>
</organism>
<dbReference type="RefSeq" id="WP_222847008.1">
    <property type="nucleotide sequence ID" value="NZ_CAAHFG010000001.1"/>
</dbReference>
<keyword evidence="3" id="KW-1185">Reference proteome</keyword>
<dbReference type="EMBL" id="CAAHFG010000001">
    <property type="protein sequence ID" value="VGO11731.1"/>
    <property type="molecule type" value="Genomic_DNA"/>
</dbReference>
<feature type="chain" id="PRO_5025432509" description="Heparinase II N-terminal domain-containing protein" evidence="1">
    <location>
        <begin position="20"/>
        <end position="638"/>
    </location>
</feature>
<sequence>MIVSAVVGGMMLAAGSGLAAEKLDIGEYLGAADEGVIHPSEKQIEMLRPYLPATSYRPAPSIADRAFWEMIGQKESAEAIIKQAREDRERKPEVPISDEIYRRANKEGNRGIYKPRYYRTMETLERAVIAECVEDEGRYVPQIIEHIQAILEMKSWLHPNHDPGNDVLEGKRVAIDLGARKFGSVLMLSEVLLEDKLPAELRKEIRAQIQWRMIDSYLKSCRGEDQKGNSWIWGTSNWNSVCTGGTVFSTLTASEKVDERIAVIGCALNSMKHYLRGFGDDGYCSEGVGYWNYGFGNYLYLAQMIYDYTDGKVDMFRFDDPEKMKCVGNFPAGFQIQNSIYPCFSDGGARIKEGQDNFAYILSAKNYGAAKPVYSRPADITMQLMEWADPVSYVAPGRGADELPPHTYYEDYGVLISRGKQATPFSIAIKAGHNNENHNHMDVGSYVMVLDDDHILCGDLGAPPYQAGSFSPKHKMRSSWGHPVPRVDGSLQSEGEQFRGNVLETEFAENRDKVVLDLKAAYEVPTLGKLVRTMTNDKSGNGTITITDEFSATRPISFDTAIMTHTEYKIVDSDTLLLMNDGKTIKVEIRAEGGGIKIKDEEVKVKAIRYADQAFKIGIEFKEKLKAGSITMRFTPEP</sequence>
<dbReference type="Proteomes" id="UP000366872">
    <property type="component" value="Unassembled WGS sequence"/>
</dbReference>
<proteinExistence type="predicted"/>
<dbReference type="PANTHER" id="PTHR38045">
    <property type="entry name" value="CHROMOSOME 1, WHOLE GENOME SHOTGUN SEQUENCE"/>
    <property type="match status" value="1"/>
</dbReference>
<dbReference type="Gene3D" id="1.50.10.100">
    <property type="entry name" value="Chondroitin AC/alginate lyase"/>
    <property type="match status" value="1"/>
</dbReference>
<evidence type="ECO:0000313" key="2">
    <source>
        <dbReference type="EMBL" id="VGO11731.1"/>
    </source>
</evidence>
<reference evidence="2 3" key="1">
    <citation type="submission" date="2019-04" db="EMBL/GenBank/DDBJ databases">
        <authorList>
            <person name="Van Vliet M D."/>
        </authorList>
    </citation>
    <scope>NUCLEOTIDE SEQUENCE [LARGE SCALE GENOMIC DNA]</scope>
    <source>
        <strain evidence="2 3">F1</strain>
    </source>
</reference>
<dbReference type="Gene3D" id="2.70.98.70">
    <property type="match status" value="1"/>
</dbReference>
<dbReference type="SUPFAM" id="SSF48230">
    <property type="entry name" value="Chondroitin AC/alginate lyase"/>
    <property type="match status" value="1"/>
</dbReference>
<name>A0A6C2TWN6_PONDE</name>
<dbReference type="InterPro" id="IPR008929">
    <property type="entry name" value="Chondroitin_lyas"/>
</dbReference>
<evidence type="ECO:0000313" key="3">
    <source>
        <dbReference type="Proteomes" id="UP000366872"/>
    </source>
</evidence>
<accession>A0A6C2TWN6</accession>
<gene>
    <name evidence="2" type="ORF">PDESU_00277</name>
</gene>